<dbReference type="HOGENOM" id="CLU_067062_0_0_10"/>
<evidence type="ECO:0008006" key="4">
    <source>
        <dbReference type="Google" id="ProtNLM"/>
    </source>
</evidence>
<keyword evidence="1" id="KW-0472">Membrane</keyword>
<dbReference type="AlphaFoldDB" id="I0AIT5"/>
<evidence type="ECO:0000256" key="1">
    <source>
        <dbReference type="SAM" id="Phobius"/>
    </source>
</evidence>
<evidence type="ECO:0000313" key="3">
    <source>
        <dbReference type="Proteomes" id="UP000007394"/>
    </source>
</evidence>
<keyword evidence="1" id="KW-0812">Transmembrane</keyword>
<dbReference type="eggNOG" id="COG2067">
    <property type="taxonomic scope" value="Bacteria"/>
</dbReference>
<dbReference type="EMBL" id="CP003418">
    <property type="protein sequence ID" value="AFH48892.1"/>
    <property type="molecule type" value="Genomic_DNA"/>
</dbReference>
<proteinExistence type="predicted"/>
<dbReference type="OrthoDB" id="9758448at2"/>
<gene>
    <name evidence="2" type="ordered locus">IALB_1181</name>
</gene>
<feature type="transmembrane region" description="Helical" evidence="1">
    <location>
        <begin position="7"/>
        <end position="25"/>
    </location>
</feature>
<dbReference type="KEGG" id="ial:IALB_1181"/>
<accession>I0AIT5</accession>
<dbReference type="SUPFAM" id="SSF56935">
    <property type="entry name" value="Porins"/>
    <property type="match status" value="1"/>
</dbReference>
<keyword evidence="1" id="KW-1133">Transmembrane helix</keyword>
<protein>
    <recommendedName>
        <fullName evidence="4">PorV/PorQ family protein</fullName>
    </recommendedName>
</protein>
<dbReference type="RefSeq" id="WP_014560047.1">
    <property type="nucleotide sequence ID" value="NC_017464.1"/>
</dbReference>
<evidence type="ECO:0000313" key="2">
    <source>
        <dbReference type="EMBL" id="AFH48892.1"/>
    </source>
</evidence>
<reference evidence="2 3" key="1">
    <citation type="journal article" date="2012" name="Front. Microbiol.">
        <title>Complete genome of Ignavibacterium album, a metabolically versatile, flagellated, facultative anaerobe from the phylum Chlorobi.</title>
        <authorList>
            <person name="Liu Z."/>
            <person name="Frigaard N.-U."/>
            <person name="Vogl K."/>
            <person name="Iino T."/>
            <person name="Ohkuma M."/>
            <person name="Overmann J."/>
            <person name="Bryant D.A."/>
        </authorList>
    </citation>
    <scope>NUCLEOTIDE SEQUENCE [LARGE SCALE GENOMIC DNA]</scope>
    <source>
        <strain evidence="3">DSM 19864 / JCM 16511 / NBRC 101810 / Mat9-16</strain>
    </source>
</reference>
<dbReference type="Proteomes" id="UP000007394">
    <property type="component" value="Chromosome"/>
</dbReference>
<dbReference type="NCBIfam" id="NF033709">
    <property type="entry name" value="PorV_fam"/>
    <property type="match status" value="1"/>
</dbReference>
<name>I0AIT5_IGNAJ</name>
<dbReference type="Gene3D" id="2.40.160.60">
    <property type="entry name" value="Outer membrane protein transport protein (OMPP1/FadL/TodX)"/>
    <property type="match status" value="1"/>
</dbReference>
<keyword evidence="3" id="KW-1185">Reference proteome</keyword>
<sequence length="342" mass="37770">MKKEKISFCLNIIISFVIFFIEPAFTQNKSGTTIGQFLKIEPSARIVGIGNAGASLSGGISSVFYNPASLGRLESNDVEFTYNKWIADITYNYMAAGIKVEGIGTFALVGTMLNSGEMDVRTVEQPLGTGERFSVKNFALGLGYGLMLTDRVSVGLQLNYITEMIWHSSLTTFGLNFGVQYQLLDKGLTLGASVSNFGARASYDGRDLWLNYDMNPRKYGDNDQLPAEFRTDAFALPTIFRAGLSYRFNFDKDYSILIAADAIHQNDNYQSVAIGTEISLLEYFSLRAGYRNLFLPDLEGGLVLGGGIKKDFAGAYNIRFDYAYADYGRLTEAHRITIGLGF</sequence>
<organism evidence="2 3">
    <name type="scientific">Ignavibacterium album (strain DSM 19864 / JCM 16511 / NBRC 101810 / Mat9-16)</name>
    <dbReference type="NCBI Taxonomy" id="945713"/>
    <lineage>
        <taxon>Bacteria</taxon>
        <taxon>Pseudomonadati</taxon>
        <taxon>Ignavibacteriota</taxon>
        <taxon>Ignavibacteria</taxon>
        <taxon>Ignavibacteriales</taxon>
        <taxon>Ignavibacteriaceae</taxon>
        <taxon>Ignavibacterium</taxon>
    </lineage>
</organism>
<dbReference type="STRING" id="945713.IALB_1181"/>